<evidence type="ECO:0000259" key="1">
    <source>
        <dbReference type="PROSITE" id="PS50878"/>
    </source>
</evidence>
<accession>A0A438JUY3</accession>
<gene>
    <name evidence="2" type="ORF">CK203_011794</name>
</gene>
<dbReference type="PROSITE" id="PS50878">
    <property type="entry name" value="RT_POL"/>
    <property type="match status" value="1"/>
</dbReference>
<reference evidence="2 3" key="1">
    <citation type="journal article" date="2018" name="PLoS Genet.">
        <title>Population sequencing reveals clonal diversity and ancestral inbreeding in the grapevine cultivar Chardonnay.</title>
        <authorList>
            <person name="Roach M.J."/>
            <person name="Johnson D.L."/>
            <person name="Bohlmann J."/>
            <person name="van Vuuren H.J."/>
            <person name="Jones S.J."/>
            <person name="Pretorius I.S."/>
            <person name="Schmidt S.A."/>
            <person name="Borneman A.R."/>
        </authorList>
    </citation>
    <scope>NUCLEOTIDE SEQUENCE [LARGE SCALE GENOMIC DNA]</scope>
    <source>
        <strain evidence="3">cv. Chardonnay</strain>
        <tissue evidence="2">Leaf</tissue>
    </source>
</reference>
<name>A0A438JUY3_VITVI</name>
<dbReference type="Proteomes" id="UP000288805">
    <property type="component" value="Unassembled WGS sequence"/>
</dbReference>
<dbReference type="InterPro" id="IPR000477">
    <property type="entry name" value="RT_dom"/>
</dbReference>
<protein>
    <recommendedName>
        <fullName evidence="1">Reverse transcriptase domain-containing protein</fullName>
    </recommendedName>
</protein>
<feature type="domain" description="Reverse transcriptase" evidence="1">
    <location>
        <begin position="1"/>
        <end position="169"/>
    </location>
</feature>
<proteinExistence type="predicted"/>
<dbReference type="Pfam" id="PF00078">
    <property type="entry name" value="RVT_1"/>
    <property type="match status" value="1"/>
</dbReference>
<dbReference type="AlphaFoldDB" id="A0A438JUY3"/>
<evidence type="ECO:0000313" key="2">
    <source>
        <dbReference type="EMBL" id="RVX12745.1"/>
    </source>
</evidence>
<dbReference type="PANTHER" id="PTHR33116:SF78">
    <property type="entry name" value="OS12G0587133 PROTEIN"/>
    <property type="match status" value="1"/>
</dbReference>
<organism evidence="2 3">
    <name type="scientific">Vitis vinifera</name>
    <name type="common">Grape</name>
    <dbReference type="NCBI Taxonomy" id="29760"/>
    <lineage>
        <taxon>Eukaryota</taxon>
        <taxon>Viridiplantae</taxon>
        <taxon>Streptophyta</taxon>
        <taxon>Embryophyta</taxon>
        <taxon>Tracheophyta</taxon>
        <taxon>Spermatophyta</taxon>
        <taxon>Magnoliopsida</taxon>
        <taxon>eudicotyledons</taxon>
        <taxon>Gunneridae</taxon>
        <taxon>Pentapetalae</taxon>
        <taxon>rosids</taxon>
        <taxon>Vitales</taxon>
        <taxon>Vitaceae</taxon>
        <taxon>Viteae</taxon>
        <taxon>Vitis</taxon>
    </lineage>
</organism>
<comment type="caution">
    <text evidence="2">The sequence shown here is derived from an EMBL/GenBank/DDBJ whole genome shotgun (WGS) entry which is preliminary data.</text>
</comment>
<evidence type="ECO:0000313" key="3">
    <source>
        <dbReference type="Proteomes" id="UP000288805"/>
    </source>
</evidence>
<dbReference type="PANTHER" id="PTHR33116">
    <property type="entry name" value="REVERSE TRANSCRIPTASE ZINC-BINDING DOMAIN-CONTAINING PROTEIN-RELATED-RELATED"/>
    <property type="match status" value="1"/>
</dbReference>
<dbReference type="EMBL" id="QGNW01000027">
    <property type="protein sequence ID" value="RVX12745.1"/>
    <property type="molecule type" value="Genomic_DNA"/>
</dbReference>
<sequence>MVLESGDIKKNKLDIEKAYDRVEWSFLLLVMEKMGFGEKWLSSRSLRQRDPLSPYLFVIAIEALSFLLKREVCGGFLSSCQLRGKGDEGVKVSHLLFVDDTLIFCEAWEEQMMFLWWLLMWFEAISGLRVNMDKSELILVGRVENVEDLVAEIGCKVGSLLFTYLGMPLGALFKSVVVWDGIEERFYKRLAMWKRQYIFKS</sequence>